<comment type="caution">
    <text evidence="1">The sequence shown here is derived from an EMBL/GenBank/DDBJ whole genome shotgun (WGS) entry which is preliminary data.</text>
</comment>
<proteinExistence type="predicted"/>
<dbReference type="AlphaFoldDB" id="A0A0C2D4M9"/>
<reference evidence="1 2" key="1">
    <citation type="submission" date="2014-12" db="EMBL/GenBank/DDBJ databases">
        <title>Genome assembly of Enhygromyxa salina DSM 15201.</title>
        <authorList>
            <person name="Sharma G."/>
            <person name="Subramanian S."/>
        </authorList>
    </citation>
    <scope>NUCLEOTIDE SEQUENCE [LARGE SCALE GENOMIC DNA]</scope>
    <source>
        <strain evidence="1 2">DSM 15201</strain>
    </source>
</reference>
<dbReference type="EMBL" id="JMCC02000034">
    <property type="protein sequence ID" value="KIG16640.1"/>
    <property type="molecule type" value="Genomic_DNA"/>
</dbReference>
<accession>A0A0C2D4M9</accession>
<evidence type="ECO:0000313" key="2">
    <source>
        <dbReference type="Proteomes" id="UP000031599"/>
    </source>
</evidence>
<sequence length="258" mass="27876">MSSYDGFRNEQTGGMIMVTRIDRPYEDVRAAMEANLAADGVTPDYAEDLAQGDLPGRLVLVSQARGGEFTSSWQRLLGSGEETIVISGICSQAPCDEQLEQLEAALRSAVWDSDAPQQLGVHLVDTGGLQAIMEDERELMYSSDGTLAGDVVFHVSLVPGSISDEQRQRALDRFEALHGFEAQDVKPVTIDGLEGRVSVGASKAAANGKLFYDVVLFDREGIWYLSGNARKDSPATREVFERMASSFARGSAARFSGG</sequence>
<name>A0A0C2D4M9_9BACT</name>
<organism evidence="1 2">
    <name type="scientific">Enhygromyxa salina</name>
    <dbReference type="NCBI Taxonomy" id="215803"/>
    <lineage>
        <taxon>Bacteria</taxon>
        <taxon>Pseudomonadati</taxon>
        <taxon>Myxococcota</taxon>
        <taxon>Polyangia</taxon>
        <taxon>Nannocystales</taxon>
        <taxon>Nannocystaceae</taxon>
        <taxon>Enhygromyxa</taxon>
    </lineage>
</organism>
<gene>
    <name evidence="1" type="ORF">DB30_04259</name>
</gene>
<evidence type="ECO:0000313" key="1">
    <source>
        <dbReference type="EMBL" id="KIG16640.1"/>
    </source>
</evidence>
<protein>
    <submittedName>
        <fullName evidence="1">Uncharacterized protein</fullName>
    </submittedName>
</protein>
<dbReference type="Proteomes" id="UP000031599">
    <property type="component" value="Unassembled WGS sequence"/>
</dbReference>
<dbReference type="RefSeq" id="WP_052549312.1">
    <property type="nucleotide sequence ID" value="NZ_JMCC02000034.1"/>
</dbReference>